<dbReference type="PANTHER" id="PTHR12589">
    <property type="entry name" value="PYRUVOYL TETRAHYDROBIOPTERIN SYNTHASE"/>
    <property type="match status" value="1"/>
</dbReference>
<evidence type="ECO:0000256" key="5">
    <source>
        <dbReference type="ARBA" id="ARBA00012982"/>
    </source>
</evidence>
<evidence type="ECO:0000256" key="6">
    <source>
        <dbReference type="ARBA" id="ARBA00018141"/>
    </source>
</evidence>
<evidence type="ECO:0000256" key="12">
    <source>
        <dbReference type="ARBA" id="ARBA00048807"/>
    </source>
</evidence>
<comment type="catalytic activity">
    <reaction evidence="12">
        <text>7,8-dihydroneopterin 3'-triphosphate + H2O = 6-carboxy-5,6,7,8-tetrahydropterin + triphosphate + acetaldehyde + 2 H(+)</text>
        <dbReference type="Rhea" id="RHEA:27966"/>
        <dbReference type="ChEBI" id="CHEBI:15343"/>
        <dbReference type="ChEBI" id="CHEBI:15377"/>
        <dbReference type="ChEBI" id="CHEBI:15378"/>
        <dbReference type="ChEBI" id="CHEBI:18036"/>
        <dbReference type="ChEBI" id="CHEBI:58462"/>
        <dbReference type="ChEBI" id="CHEBI:61032"/>
        <dbReference type="EC" id="4.1.2.50"/>
    </reaction>
</comment>
<dbReference type="SUPFAM" id="SSF55620">
    <property type="entry name" value="Tetrahydrobiopterin biosynthesis enzymes-like"/>
    <property type="match status" value="1"/>
</dbReference>
<dbReference type="Gene3D" id="3.30.479.10">
    <property type="entry name" value="6-pyruvoyl tetrahydropterin synthase/QueD"/>
    <property type="match status" value="1"/>
</dbReference>
<evidence type="ECO:0000313" key="14">
    <source>
        <dbReference type="Proteomes" id="UP001326613"/>
    </source>
</evidence>
<evidence type="ECO:0000313" key="13">
    <source>
        <dbReference type="EMBL" id="WPY00299.1"/>
    </source>
</evidence>
<keyword evidence="14" id="KW-1185">Reference proteome</keyword>
<evidence type="ECO:0000256" key="2">
    <source>
        <dbReference type="ARBA" id="ARBA00002285"/>
    </source>
</evidence>
<proteinExistence type="inferred from homology"/>
<evidence type="ECO:0000256" key="1">
    <source>
        <dbReference type="ARBA" id="ARBA00001947"/>
    </source>
</evidence>
<dbReference type="Proteomes" id="UP001326613">
    <property type="component" value="Chromosome"/>
</dbReference>
<dbReference type="InterPro" id="IPR038418">
    <property type="entry name" value="6-PTP_synth/QueD_sf"/>
</dbReference>
<name>A0ABZ0UW68_9RICK</name>
<keyword evidence="7" id="KW-0479">Metal-binding</keyword>
<accession>A0ABZ0UW68</accession>
<evidence type="ECO:0000256" key="10">
    <source>
        <dbReference type="ARBA" id="ARBA00023239"/>
    </source>
</evidence>
<evidence type="ECO:0000256" key="8">
    <source>
        <dbReference type="ARBA" id="ARBA00022785"/>
    </source>
</evidence>
<protein>
    <recommendedName>
        <fullName evidence="6">6-carboxy-5,6,7,8-tetrahydropterin synthase</fullName>
        <ecNumber evidence="5">4.1.2.50</ecNumber>
    </recommendedName>
    <alternativeName>
        <fullName evidence="11">Queuosine biosynthesis protein QueD</fullName>
    </alternativeName>
</protein>
<comment type="pathway">
    <text evidence="3">Purine metabolism; 7-cyano-7-deazaguanine biosynthesis.</text>
</comment>
<keyword evidence="10" id="KW-0456">Lyase</keyword>
<evidence type="ECO:0000256" key="3">
    <source>
        <dbReference type="ARBA" id="ARBA00005061"/>
    </source>
</evidence>
<comment type="function">
    <text evidence="2">Catalyzes the conversion of 7,8-dihydroneopterin triphosphate (H2NTP) to 6-carboxy-5,6,7,8-tetrahydropterin (CPH4) and acetaldehyde.</text>
</comment>
<keyword evidence="9" id="KW-0862">Zinc</keyword>
<dbReference type="Pfam" id="PF01242">
    <property type="entry name" value="PTPS"/>
    <property type="match status" value="1"/>
</dbReference>
<dbReference type="PANTHER" id="PTHR12589:SF7">
    <property type="entry name" value="6-PYRUVOYL TETRAHYDROBIOPTERIN SYNTHASE"/>
    <property type="match status" value="1"/>
</dbReference>
<keyword evidence="8" id="KW-0671">Queuosine biosynthesis</keyword>
<evidence type="ECO:0000256" key="7">
    <source>
        <dbReference type="ARBA" id="ARBA00022723"/>
    </source>
</evidence>
<dbReference type="EC" id="4.1.2.50" evidence="5"/>
<sequence length="138" mass="15784">MISCTRKIEFDAGHRVVDHHSKCKFLHGHRYVLEVTAQAEMLNDLGMVVDFSLIKNIVKGWIDDNFDHNVILSSKDKILGQAIAEYTGQKIYYLANNPTAENIALHLKMEVMPKLFTDSSFQIVKLKLFETPNCFVEV</sequence>
<evidence type="ECO:0000256" key="9">
    <source>
        <dbReference type="ARBA" id="ARBA00022833"/>
    </source>
</evidence>
<reference evidence="13 14" key="1">
    <citation type="submission" date="2022-10" db="EMBL/GenBank/DDBJ databases">
        <title>Host association and intracellularity evolved multiple times independently in the Rickettsiales.</title>
        <authorList>
            <person name="Castelli M."/>
            <person name="Nardi T."/>
            <person name="Gammuto L."/>
            <person name="Bellinzona G."/>
            <person name="Sabaneyeva E."/>
            <person name="Potekhin A."/>
            <person name="Serra V."/>
            <person name="Petroni G."/>
            <person name="Sassera D."/>
        </authorList>
    </citation>
    <scope>NUCLEOTIDE SEQUENCE [LARGE SCALE GENOMIC DNA]</scope>
    <source>
        <strain evidence="13 14">Kr 154-4</strain>
    </source>
</reference>
<evidence type="ECO:0000256" key="11">
    <source>
        <dbReference type="ARBA" id="ARBA00031449"/>
    </source>
</evidence>
<comment type="cofactor">
    <cofactor evidence="1">
        <name>Zn(2+)</name>
        <dbReference type="ChEBI" id="CHEBI:29105"/>
    </cofactor>
</comment>
<dbReference type="InterPro" id="IPR007115">
    <property type="entry name" value="6-PTP_synth/QueD"/>
</dbReference>
<comment type="similarity">
    <text evidence="4">Belongs to the PTPS family. QueD subfamily.</text>
</comment>
<organism evidence="13 14">
    <name type="scientific">Candidatus Trichorickettsia mobilis</name>
    <dbReference type="NCBI Taxonomy" id="1346319"/>
    <lineage>
        <taxon>Bacteria</taxon>
        <taxon>Pseudomonadati</taxon>
        <taxon>Pseudomonadota</taxon>
        <taxon>Alphaproteobacteria</taxon>
        <taxon>Rickettsiales</taxon>
        <taxon>Rickettsiaceae</taxon>
        <taxon>Rickettsieae</taxon>
        <taxon>Candidatus Trichorickettsia</taxon>
    </lineage>
</organism>
<dbReference type="RefSeq" id="WP_323738386.1">
    <property type="nucleotide sequence ID" value="NZ_CP112932.1"/>
</dbReference>
<evidence type="ECO:0000256" key="4">
    <source>
        <dbReference type="ARBA" id="ARBA00008900"/>
    </source>
</evidence>
<dbReference type="EMBL" id="CP112932">
    <property type="protein sequence ID" value="WPY00299.1"/>
    <property type="molecule type" value="Genomic_DNA"/>
</dbReference>
<gene>
    <name evidence="13" type="ORF">Trichorick_00171</name>
</gene>